<organism evidence="1">
    <name type="scientific">Serratia marcescens</name>
    <dbReference type="NCBI Taxonomy" id="615"/>
    <lineage>
        <taxon>Bacteria</taxon>
        <taxon>Pseudomonadati</taxon>
        <taxon>Pseudomonadota</taxon>
        <taxon>Gammaproteobacteria</taxon>
        <taxon>Enterobacterales</taxon>
        <taxon>Yersiniaceae</taxon>
        <taxon>Serratia</taxon>
    </lineage>
</organism>
<reference evidence="1" key="1">
    <citation type="submission" date="2019-03" db="EMBL/GenBank/DDBJ databases">
        <title>Serratia marcescens strain N2 draft genome.</title>
        <authorList>
            <person name="Yassin A."/>
            <person name="El-Kenawy N."/>
            <person name="Youssef N.H."/>
        </authorList>
    </citation>
    <scope>NUCLEOTIDE SEQUENCE [LARGE SCALE GENOMIC DNA]</scope>
    <source>
        <strain evidence="1">N2</strain>
    </source>
</reference>
<name>A0A9X8VGH9_SERMA</name>
<dbReference type="EMBL" id="SPSG01002141">
    <property type="protein sequence ID" value="TFU91534.1"/>
    <property type="molecule type" value="Genomic_DNA"/>
</dbReference>
<sequence>MPESLPKENAVFYSNPPRANLDCSQNNQFNGLNFNLAAMKFIDDGQANLPLPAPCCTASPADAVARSDGDHNAALLQL</sequence>
<evidence type="ECO:0000313" key="1">
    <source>
        <dbReference type="EMBL" id="TFU91534.1"/>
    </source>
</evidence>
<gene>
    <name evidence="1" type="ORF">E0L31_16540</name>
</gene>
<accession>A0A9X8VGH9</accession>
<dbReference type="AlphaFoldDB" id="A0A9X8VGH9"/>
<comment type="caution">
    <text evidence="1">The sequence shown here is derived from an EMBL/GenBank/DDBJ whole genome shotgun (WGS) entry which is preliminary data.</text>
</comment>
<protein>
    <submittedName>
        <fullName evidence="1">Uncharacterized protein</fullName>
    </submittedName>
</protein>
<proteinExistence type="predicted"/>